<evidence type="ECO:0000313" key="1">
    <source>
        <dbReference type="EMBL" id="VTJ83571.1"/>
    </source>
</evidence>
<protein>
    <submittedName>
        <fullName evidence="1">Uncharacterized protein</fullName>
    </submittedName>
</protein>
<reference evidence="1" key="1">
    <citation type="submission" date="2019-04" db="EMBL/GenBank/DDBJ databases">
        <authorList>
            <person name="Alioto T."/>
            <person name="Alioto T."/>
        </authorList>
    </citation>
    <scope>NUCLEOTIDE SEQUENCE [LARGE SCALE GENOMIC DNA]</scope>
</reference>
<organism evidence="1 2">
    <name type="scientific">Marmota monax</name>
    <name type="common">Woodchuck</name>
    <dbReference type="NCBI Taxonomy" id="9995"/>
    <lineage>
        <taxon>Eukaryota</taxon>
        <taxon>Metazoa</taxon>
        <taxon>Chordata</taxon>
        <taxon>Craniata</taxon>
        <taxon>Vertebrata</taxon>
        <taxon>Euteleostomi</taxon>
        <taxon>Mammalia</taxon>
        <taxon>Eutheria</taxon>
        <taxon>Euarchontoglires</taxon>
        <taxon>Glires</taxon>
        <taxon>Rodentia</taxon>
        <taxon>Sciuromorpha</taxon>
        <taxon>Sciuridae</taxon>
        <taxon>Xerinae</taxon>
        <taxon>Marmotini</taxon>
        <taxon>Marmota</taxon>
    </lineage>
</organism>
<proteinExistence type="predicted"/>
<evidence type="ECO:0000313" key="2">
    <source>
        <dbReference type="Proteomes" id="UP000335636"/>
    </source>
</evidence>
<dbReference type="Proteomes" id="UP000335636">
    <property type="component" value="Unassembled WGS sequence"/>
</dbReference>
<keyword evidence="2" id="KW-1185">Reference proteome</keyword>
<sequence>GRAQPLPRLHTSCELQRGWAVGCPGKMVSSSWGSCPSAASSPSFTRQKKWAMSCAGGWD</sequence>
<feature type="non-terminal residue" evidence="1">
    <location>
        <position position="1"/>
    </location>
</feature>
<dbReference type="EMBL" id="CABDUW010001730">
    <property type="protein sequence ID" value="VTJ83571.1"/>
    <property type="molecule type" value="Genomic_DNA"/>
</dbReference>
<dbReference type="AlphaFoldDB" id="A0A5E4CRC2"/>
<accession>A0A5E4CRC2</accession>
<comment type="caution">
    <text evidence="1">The sequence shown here is derived from an EMBL/GenBank/DDBJ whole genome shotgun (WGS) entry which is preliminary data.</text>
</comment>
<gene>
    <name evidence="1" type="ORF">MONAX_5E036461</name>
</gene>
<name>A0A5E4CRC2_MARMO</name>